<dbReference type="AlphaFoldDB" id="A0A803KSJ4"/>
<dbReference type="KEGG" id="cqi:110718290"/>
<dbReference type="SUPFAM" id="SSF48403">
    <property type="entry name" value="Ankyrin repeat"/>
    <property type="match status" value="1"/>
</dbReference>
<evidence type="ECO:0000313" key="18">
    <source>
        <dbReference type="EnsemblPlants" id="AUR62002002-RA:cds"/>
    </source>
</evidence>
<dbReference type="OrthoDB" id="407555at2759"/>
<evidence type="ECO:0000313" key="19">
    <source>
        <dbReference type="Proteomes" id="UP000596660"/>
    </source>
</evidence>
<dbReference type="Gene3D" id="2.60.40.10">
    <property type="entry name" value="Immunoglobulins"/>
    <property type="match status" value="1"/>
</dbReference>
<organism evidence="18 19">
    <name type="scientific">Chenopodium quinoa</name>
    <name type="common">Quinoa</name>
    <dbReference type="NCBI Taxonomy" id="63459"/>
    <lineage>
        <taxon>Eukaryota</taxon>
        <taxon>Viridiplantae</taxon>
        <taxon>Streptophyta</taxon>
        <taxon>Embryophyta</taxon>
        <taxon>Tracheophyta</taxon>
        <taxon>Spermatophyta</taxon>
        <taxon>Magnoliopsida</taxon>
        <taxon>eudicotyledons</taxon>
        <taxon>Gunneridae</taxon>
        <taxon>Pentapetalae</taxon>
        <taxon>Caryophyllales</taxon>
        <taxon>Chenopodiaceae</taxon>
        <taxon>Chenopodioideae</taxon>
        <taxon>Atripliceae</taxon>
        <taxon>Chenopodium</taxon>
    </lineage>
</organism>
<dbReference type="PROSITE" id="PS50088">
    <property type="entry name" value="ANK_REPEAT"/>
    <property type="match status" value="1"/>
</dbReference>
<dbReference type="SUPFAM" id="SSF81296">
    <property type="entry name" value="E set domains"/>
    <property type="match status" value="1"/>
</dbReference>
<dbReference type="InterPro" id="IPR002110">
    <property type="entry name" value="Ankyrin_rpt"/>
</dbReference>
<evidence type="ECO:0000256" key="3">
    <source>
        <dbReference type="ARBA" id="ARBA00022553"/>
    </source>
</evidence>
<dbReference type="SMART" id="SM00015">
    <property type="entry name" value="IQ"/>
    <property type="match status" value="2"/>
</dbReference>
<proteinExistence type="inferred from homology"/>
<comment type="subcellular location">
    <subcellularLocation>
        <location evidence="1">Nucleus</location>
    </subcellularLocation>
</comment>
<keyword evidence="5" id="KW-0106">Calcium</keyword>
<dbReference type="Pfam" id="PF03859">
    <property type="entry name" value="CG-1"/>
    <property type="match status" value="1"/>
</dbReference>
<dbReference type="RefSeq" id="XP_021752819.1">
    <property type="nucleotide sequence ID" value="XM_021897127.1"/>
</dbReference>
<keyword evidence="13" id="KW-0804">Transcription</keyword>
<name>A0A803KSJ4_CHEQI</name>
<feature type="region of interest" description="Disordered" evidence="16">
    <location>
        <begin position="182"/>
        <end position="217"/>
    </location>
</feature>
<dbReference type="InterPro" id="IPR036770">
    <property type="entry name" value="Ankyrin_rpt-contain_sf"/>
</dbReference>
<dbReference type="SMART" id="SM00248">
    <property type="entry name" value="ANK"/>
    <property type="match status" value="2"/>
</dbReference>
<keyword evidence="11" id="KW-0238">DNA-binding</keyword>
<evidence type="ECO:0000256" key="9">
    <source>
        <dbReference type="ARBA" id="ARBA00023043"/>
    </source>
</evidence>
<keyword evidence="4" id="KW-0677">Repeat</keyword>
<dbReference type="GO" id="GO:0006357">
    <property type="term" value="P:regulation of transcription by RNA polymerase II"/>
    <property type="evidence" value="ECO:0007669"/>
    <property type="project" value="TreeGrafter"/>
</dbReference>
<keyword evidence="3" id="KW-0597">Phosphoprotein</keyword>
<evidence type="ECO:0000256" key="14">
    <source>
        <dbReference type="ARBA" id="ARBA00023242"/>
    </source>
</evidence>
<keyword evidence="7" id="KW-0805">Transcription regulation</keyword>
<gene>
    <name evidence="18" type="primary">LOC110718290</name>
</gene>
<keyword evidence="9 15" id="KW-0040">ANK repeat</keyword>
<keyword evidence="12" id="KW-0010">Activator</keyword>
<protein>
    <recommendedName>
        <fullName evidence="17">CG-1 domain-containing protein</fullName>
    </recommendedName>
</protein>
<evidence type="ECO:0000256" key="10">
    <source>
        <dbReference type="ARBA" id="ARBA00023054"/>
    </source>
</evidence>
<comment type="similarity">
    <text evidence="2">Belongs to the CAMTA family.</text>
</comment>
<dbReference type="Gene3D" id="1.20.5.190">
    <property type="match status" value="1"/>
</dbReference>
<dbReference type="SUPFAM" id="SSF52540">
    <property type="entry name" value="P-loop containing nucleoside triphosphate hydrolases"/>
    <property type="match status" value="1"/>
</dbReference>
<feature type="repeat" description="ANK" evidence="15">
    <location>
        <begin position="640"/>
        <end position="672"/>
    </location>
</feature>
<evidence type="ECO:0000256" key="5">
    <source>
        <dbReference type="ARBA" id="ARBA00022837"/>
    </source>
</evidence>
<evidence type="ECO:0000256" key="1">
    <source>
        <dbReference type="ARBA" id="ARBA00004123"/>
    </source>
</evidence>
<dbReference type="EnsemblPlants" id="AUR62002002-RA">
    <property type="protein sequence ID" value="AUR62002002-RA:cds"/>
    <property type="gene ID" value="AUR62002002"/>
</dbReference>
<dbReference type="Pfam" id="PF00612">
    <property type="entry name" value="IQ"/>
    <property type="match status" value="2"/>
</dbReference>
<dbReference type="InterPro" id="IPR014756">
    <property type="entry name" value="Ig_E-set"/>
</dbReference>
<evidence type="ECO:0000256" key="2">
    <source>
        <dbReference type="ARBA" id="ARBA00008267"/>
    </source>
</evidence>
<evidence type="ECO:0000256" key="12">
    <source>
        <dbReference type="ARBA" id="ARBA00023159"/>
    </source>
</evidence>
<feature type="compositionally biased region" description="Polar residues" evidence="16">
    <location>
        <begin position="182"/>
        <end position="196"/>
    </location>
</feature>
<evidence type="ECO:0000256" key="15">
    <source>
        <dbReference type="PROSITE-ProRule" id="PRU00023"/>
    </source>
</evidence>
<dbReference type="PROSITE" id="PS50297">
    <property type="entry name" value="ANK_REP_REGION"/>
    <property type="match status" value="1"/>
</dbReference>
<dbReference type="PROSITE" id="PS51437">
    <property type="entry name" value="CG_1"/>
    <property type="match status" value="1"/>
</dbReference>
<dbReference type="SMART" id="SM01076">
    <property type="entry name" value="CG-1"/>
    <property type="match status" value="1"/>
</dbReference>
<dbReference type="InterPro" id="IPR000048">
    <property type="entry name" value="IQ_motif_EF-hand-BS"/>
</dbReference>
<evidence type="ECO:0000256" key="8">
    <source>
        <dbReference type="ARBA" id="ARBA00023016"/>
    </source>
</evidence>
<dbReference type="GeneID" id="110718290"/>
<dbReference type="GO" id="GO:0005634">
    <property type="term" value="C:nucleus"/>
    <property type="evidence" value="ECO:0007669"/>
    <property type="project" value="UniProtKB-SubCell"/>
</dbReference>
<keyword evidence="6" id="KW-0112">Calmodulin-binding</keyword>
<dbReference type="PROSITE" id="PS50096">
    <property type="entry name" value="IQ"/>
    <property type="match status" value="3"/>
</dbReference>
<feature type="domain" description="CG-1" evidence="17">
    <location>
        <begin position="15"/>
        <end position="141"/>
    </location>
</feature>
<accession>A0A803KSJ4</accession>
<dbReference type="FunFam" id="2.60.40.10:FF:000314">
    <property type="entry name" value="Calmodulin-binding transcription activator 2"/>
    <property type="match status" value="1"/>
</dbReference>
<evidence type="ECO:0000256" key="16">
    <source>
        <dbReference type="SAM" id="MobiDB-lite"/>
    </source>
</evidence>
<keyword evidence="8" id="KW-0346">Stress response</keyword>
<dbReference type="FunFam" id="1.20.5.190:FF:000003">
    <property type="entry name" value="Calmodulin-binding transcription activator 2"/>
    <property type="match status" value="1"/>
</dbReference>
<dbReference type="GO" id="GO:0003690">
    <property type="term" value="F:double-stranded DNA binding"/>
    <property type="evidence" value="ECO:0007669"/>
    <property type="project" value="TreeGrafter"/>
</dbReference>
<evidence type="ECO:0000256" key="13">
    <source>
        <dbReference type="ARBA" id="ARBA00023163"/>
    </source>
</evidence>
<reference evidence="18" key="1">
    <citation type="journal article" date="2017" name="Nature">
        <title>The genome of Chenopodium quinoa.</title>
        <authorList>
            <person name="Jarvis D.E."/>
            <person name="Ho Y.S."/>
            <person name="Lightfoot D.J."/>
            <person name="Schmoeckel S.M."/>
            <person name="Li B."/>
            <person name="Borm T.J.A."/>
            <person name="Ohyanagi H."/>
            <person name="Mineta K."/>
            <person name="Michell C.T."/>
            <person name="Saber N."/>
            <person name="Kharbatia N.M."/>
            <person name="Rupper R.R."/>
            <person name="Sharp A.R."/>
            <person name="Dally N."/>
            <person name="Boughton B.A."/>
            <person name="Woo Y.H."/>
            <person name="Gao G."/>
            <person name="Schijlen E.G.W.M."/>
            <person name="Guo X."/>
            <person name="Momin A.A."/>
            <person name="Negrao S."/>
            <person name="Al-Babili S."/>
            <person name="Gehring C."/>
            <person name="Roessner U."/>
            <person name="Jung C."/>
            <person name="Murphy K."/>
            <person name="Arold S.T."/>
            <person name="Gojobori T."/>
            <person name="van der Linden C.G."/>
            <person name="van Loo E.N."/>
            <person name="Jellen E.N."/>
            <person name="Maughan P.J."/>
            <person name="Tester M."/>
        </authorList>
    </citation>
    <scope>NUCLEOTIDE SEQUENCE [LARGE SCALE GENOMIC DNA]</scope>
    <source>
        <strain evidence="18">cv. PI 614886</strain>
    </source>
</reference>
<dbReference type="Gramene" id="AUR62002002-RA">
    <property type="protein sequence ID" value="AUR62002002-RA:cds"/>
    <property type="gene ID" value="AUR62002002"/>
</dbReference>
<keyword evidence="10" id="KW-0175">Coiled coil</keyword>
<evidence type="ECO:0000259" key="17">
    <source>
        <dbReference type="PROSITE" id="PS51437"/>
    </source>
</evidence>
<dbReference type="Proteomes" id="UP000596660">
    <property type="component" value="Unplaced"/>
</dbReference>
<dbReference type="PANTHER" id="PTHR23335">
    <property type="entry name" value="CALMODULIN-BINDING TRANSCRIPTION ACTIVATOR CAMTA"/>
    <property type="match status" value="1"/>
</dbReference>
<evidence type="ECO:0000256" key="7">
    <source>
        <dbReference type="ARBA" id="ARBA00023015"/>
    </source>
</evidence>
<dbReference type="Gene3D" id="1.25.40.20">
    <property type="entry name" value="Ankyrin repeat-containing domain"/>
    <property type="match status" value="1"/>
</dbReference>
<dbReference type="InterPro" id="IPR005559">
    <property type="entry name" value="CG-1_dom"/>
</dbReference>
<dbReference type="GO" id="GO:0009409">
    <property type="term" value="P:response to cold"/>
    <property type="evidence" value="ECO:0007669"/>
    <property type="project" value="UniProtKB-ARBA"/>
</dbReference>
<feature type="compositionally biased region" description="Polar residues" evidence="16">
    <location>
        <begin position="204"/>
        <end position="215"/>
    </location>
</feature>
<dbReference type="GO" id="GO:0005516">
    <property type="term" value="F:calmodulin binding"/>
    <property type="evidence" value="ECO:0007669"/>
    <property type="project" value="UniProtKB-KW"/>
</dbReference>
<reference evidence="18" key="2">
    <citation type="submission" date="2021-03" db="UniProtKB">
        <authorList>
            <consortium name="EnsemblPlants"/>
        </authorList>
    </citation>
    <scope>IDENTIFICATION</scope>
</reference>
<dbReference type="Pfam" id="PF12796">
    <property type="entry name" value="Ank_2"/>
    <property type="match status" value="1"/>
</dbReference>
<evidence type="ECO:0000256" key="4">
    <source>
        <dbReference type="ARBA" id="ARBA00022737"/>
    </source>
</evidence>
<dbReference type="Pfam" id="PF01833">
    <property type="entry name" value="TIG"/>
    <property type="match status" value="1"/>
</dbReference>
<dbReference type="PANTHER" id="PTHR23335:SF30">
    <property type="entry name" value="CALMODULIN-BINDING TRANSCRIPTION ACTIVATOR 3"/>
    <property type="match status" value="1"/>
</dbReference>
<dbReference type="InterPro" id="IPR027417">
    <property type="entry name" value="P-loop_NTPase"/>
</dbReference>
<evidence type="ECO:0000256" key="11">
    <source>
        <dbReference type="ARBA" id="ARBA00023125"/>
    </source>
</evidence>
<evidence type="ECO:0000256" key="6">
    <source>
        <dbReference type="ARBA" id="ARBA00022860"/>
    </source>
</evidence>
<keyword evidence="14" id="KW-0539">Nucleus</keyword>
<keyword evidence="19" id="KW-1185">Reference proteome</keyword>
<sequence>MAQTNHLEFGNQLDIEQILFDAQHRWLRTPEICEILQNYKRFNIAPEPPNLPPSGALFLFDKKVLRYFRKDGHSWRKKKDGKTVKEAHERLKAGSIDVLHCYYAHGEDNENFQRRSYWMLKDELSHIVLVHYRDVKGYRTTFNRFKETEKDIANTQIKQIVCNSEAESTLNSGLQQNCCPMLSQNTDSRTPNSAQASDYEDAESGNQAKSTTVSSLEIDVDRPVQKHQNELWGWEDVLENHNVRVQFASLESSILNVQSDSVHTNSKQENVITKLFLTDPCCNTQASRDLAQGPEEWQAMHAMDYQTEPSVAACKEDQVDVESNLTGVKNSSHFSAARTLLDRPVKDETLKKSDSFSQWMCKELEDVEPVKPSSGAYWDADDKRSDCLNLPPQAEFDSYTVGPSLSQDQHFRIIDFAPNWGYAGSETKVLITGKFMKTRPDAENCQWSCMFGEVEVPAEVIADGALRCHAPPHCVGRVPFYVTCSNRLACSEVREFEYQDKIVHGLDATFFIQIKFCKLLSLGSSYRQNIVPCNGDGNSDLDHEITSLLKGNDNEWFHILELSSKEEFSLGEVKDRLAEKLIKERLCEWLLCKRTEGGKGPRVLDENGQGVLHFAAALGYDWAISLTVAAGVSINFRDVRGWTALHWAAYYGRERTVVYLISLGASAGALTDPSPTYPMGRTPADLASENGHKGISGFLAESALSAHLECLTLKDKFKQDSTVVEVLGMTSVLTATERTATPISKGVNLDGLSLKDTLAAVCNASQAAARIHQVFRSHSFKRNQRKEFGNDKKETPDEYALSVITLNSPKRGQHDEPVHAAAIRIQNKFRSWKGRREFITLRQKIVKIQAHVRGHQVRKHYKAFVWSVGIVEKVILRWRRKKSGLRGFKSESLPVTKQQSEGKSSEDDYDFLKEGRKQAEERLQKALSRVKSMVRYPEARDQYRRLLTTVTEIKEMKDGYSNAIDGAYAATSMGDDLVDLDRLLNDGTTP</sequence>
<dbReference type="OMA" id="NDSFTRW"/>
<dbReference type="InterPro" id="IPR013783">
    <property type="entry name" value="Ig-like_fold"/>
</dbReference>
<dbReference type="InterPro" id="IPR002909">
    <property type="entry name" value="IPT_dom"/>
</dbReference>
<dbReference type="GO" id="GO:0003712">
    <property type="term" value="F:transcription coregulator activity"/>
    <property type="evidence" value="ECO:0007669"/>
    <property type="project" value="TreeGrafter"/>
</dbReference>